<feature type="signal peptide" evidence="2">
    <location>
        <begin position="1"/>
        <end position="31"/>
    </location>
</feature>
<gene>
    <name evidence="3" type="primary">lytC_13</name>
    <name evidence="3" type="ORF">DEAC_c21750</name>
</gene>
<comment type="caution">
    <text evidence="3">The sequence shown here is derived from an EMBL/GenBank/DDBJ whole genome shotgun (WGS) entry which is preliminary data.</text>
</comment>
<dbReference type="PANTHER" id="PTHR30032">
    <property type="entry name" value="N-ACETYLMURAMOYL-L-ALANINE AMIDASE-RELATED"/>
    <property type="match status" value="1"/>
</dbReference>
<dbReference type="RefSeq" id="WP_047810017.1">
    <property type="nucleotide sequence ID" value="NZ_LDZY01000006.1"/>
</dbReference>
<dbReference type="Gene3D" id="3.40.50.12090">
    <property type="match status" value="1"/>
</dbReference>
<name>A0A0J1IN71_9FIRM</name>
<dbReference type="AlphaFoldDB" id="A0A0J1IN71"/>
<feature type="compositionally biased region" description="Low complexity" evidence="1">
    <location>
        <begin position="601"/>
        <end position="630"/>
    </location>
</feature>
<evidence type="ECO:0000313" key="3">
    <source>
        <dbReference type="EMBL" id="KLU66136.1"/>
    </source>
</evidence>
<keyword evidence="4" id="KW-1185">Reference proteome</keyword>
<dbReference type="EC" id="3.5.1.28" evidence="3"/>
<keyword evidence="2" id="KW-0732">Signal</keyword>
<dbReference type="Pfam" id="PF04122">
    <property type="entry name" value="CW_binding_2"/>
    <property type="match status" value="3"/>
</dbReference>
<feature type="chain" id="PRO_5005253389" evidence="2">
    <location>
        <begin position="32"/>
        <end position="775"/>
    </location>
</feature>
<reference evidence="3 4" key="1">
    <citation type="submission" date="2015-06" db="EMBL/GenBank/DDBJ databases">
        <title>Draft genome of the moderately acidophilic sulfate reducer Candidatus Desulfosporosinus acididurans strain M1.</title>
        <authorList>
            <person name="Poehlein A."/>
            <person name="Petzsch P."/>
            <person name="Johnson B.D."/>
            <person name="Schloemann M."/>
            <person name="Daniel R."/>
            <person name="Muehling M."/>
        </authorList>
    </citation>
    <scope>NUCLEOTIDE SEQUENCE [LARGE SCALE GENOMIC DNA]</scope>
    <source>
        <strain evidence="3 4">M1</strain>
    </source>
</reference>
<evidence type="ECO:0000313" key="4">
    <source>
        <dbReference type="Proteomes" id="UP000036356"/>
    </source>
</evidence>
<dbReference type="Proteomes" id="UP000036356">
    <property type="component" value="Unassembled WGS sequence"/>
</dbReference>
<feature type="region of interest" description="Disordered" evidence="1">
    <location>
        <begin position="601"/>
        <end position="640"/>
    </location>
</feature>
<evidence type="ECO:0000256" key="2">
    <source>
        <dbReference type="SAM" id="SignalP"/>
    </source>
</evidence>
<dbReference type="EMBL" id="LDZY01000006">
    <property type="protein sequence ID" value="KLU66136.1"/>
    <property type="molecule type" value="Genomic_DNA"/>
</dbReference>
<dbReference type="STRING" id="476652.DEAC_c21750"/>
<protein>
    <submittedName>
        <fullName evidence="3">N-acetylmuramoyl-L-alanine amidase LytC</fullName>
        <ecNumber evidence="3">3.5.1.28</ecNumber>
    </submittedName>
</protein>
<sequence length="775" mass="79705">MKRSTKQRLIKGCIATVVALSSTLSPLAANAATANGPSAVTRIGGANQYETAALISQKGWTGTCASVVLSTGLKNNLVDALAAGPLAASLKAPILLTDNGQQLNSYAKSELLRLKPQNVYITSGSAVIKPSVIEEIKGMGITPVQLGGNDQYETSVNIAKEIAQQGVPISRVMVTAGWLSPSDALSIASIAAAQGIPILTTTQSQLPDSVKTYLDSIKTNVTESDVIGGTAVVSDTVANQLPGKVNRYFGQTKYDTNLQILKDMAGDYRNNKVYVANGETLVDALAGVSLAAADHAPILLVNSSLDSGTKNFVKSMISTQDMVVLGGEAVVPSAELNSLNSTVAYSTDNETLGSKDPAKPQELTDNIQITGSNVTLSNAKADYSIYVKGDNITLSNVNVQGTVFLDPGDNGTAALDGVTAANIVILSGAQNSILLKNTSTERLTVDSSKNVHVEAAGTTTINNIVVRSSAIIEADGANLGTLAIQSPPDQSPVVELRGTFTQPVTVSGEVNLKAASDAVIPSVVISPENPKQTVTLDGSFKNVEMTTQGNVTLAANSAVETMKSLAKAEIIVPSTATIGNLDIGSTGSLVGGGGKVNGQITPVTPTPGEITTTPTSGGGAAPTTTSTTPTQPTPPTDSNKLTVTSVYALASDNVTRQVTSDNTFDFTGTSDSVVFTGLKITANQSSPKLVIESIRLSSGVELLNSSISAAIDSSGVVTTGDLLGGLGKGENGLSLKSLRSFLGTGNVVFKGKITKDGYQDSDELTFTIKLGNHKS</sequence>
<keyword evidence="3" id="KW-0378">Hydrolase</keyword>
<dbReference type="GO" id="GO:0008745">
    <property type="term" value="F:N-acetylmuramoyl-L-alanine amidase activity"/>
    <property type="evidence" value="ECO:0007669"/>
    <property type="project" value="UniProtKB-EC"/>
</dbReference>
<dbReference type="InterPro" id="IPR007253">
    <property type="entry name" value="Cell_wall-bd_2"/>
</dbReference>
<evidence type="ECO:0000256" key="1">
    <source>
        <dbReference type="SAM" id="MobiDB-lite"/>
    </source>
</evidence>
<dbReference type="PATRIC" id="fig|476652.3.peg.2252"/>
<accession>A0A0J1IN71</accession>
<organism evidence="3 4">
    <name type="scientific">Desulfosporosinus acididurans</name>
    <dbReference type="NCBI Taxonomy" id="476652"/>
    <lineage>
        <taxon>Bacteria</taxon>
        <taxon>Bacillati</taxon>
        <taxon>Bacillota</taxon>
        <taxon>Clostridia</taxon>
        <taxon>Eubacteriales</taxon>
        <taxon>Desulfitobacteriaceae</taxon>
        <taxon>Desulfosporosinus</taxon>
    </lineage>
</organism>
<dbReference type="InterPro" id="IPR051922">
    <property type="entry name" value="Bact_Sporulation_Assoc"/>
</dbReference>
<proteinExistence type="predicted"/>
<dbReference type="PANTHER" id="PTHR30032:SF8">
    <property type="entry name" value="GERMINATION-SPECIFIC N-ACETYLMURAMOYL-L-ALANINE AMIDASE"/>
    <property type="match status" value="1"/>
</dbReference>